<dbReference type="EMBL" id="LR031575">
    <property type="protein sequence ID" value="VDD03661.1"/>
    <property type="molecule type" value="Genomic_DNA"/>
</dbReference>
<dbReference type="AlphaFoldDB" id="A0A3P6C2B2"/>
<dbReference type="EMBL" id="LS974624">
    <property type="protein sequence ID" value="CAG7897632.1"/>
    <property type="molecule type" value="Genomic_DNA"/>
</dbReference>
<feature type="transmembrane region" description="Helical" evidence="1">
    <location>
        <begin position="7"/>
        <end position="30"/>
    </location>
</feature>
<sequence length="95" mass="11448">MIVLKQIWRFTGLLSVGFWIVLWKHVLLKLLTMSLSMLNLDFTFSHREELLAYVMWWLLLVEPTSTQPVHKKGMKLKNKLIHLNLIYELWKTRLL</sequence>
<gene>
    <name evidence="3" type="ORF">BRAA08T33138Z</name>
    <name evidence="2" type="ORF">BRAPAZ1V2_A08P12980.2</name>
</gene>
<organism evidence="3">
    <name type="scientific">Brassica campestris</name>
    <name type="common">Field mustard</name>
    <dbReference type="NCBI Taxonomy" id="3711"/>
    <lineage>
        <taxon>Eukaryota</taxon>
        <taxon>Viridiplantae</taxon>
        <taxon>Streptophyta</taxon>
        <taxon>Embryophyta</taxon>
        <taxon>Tracheophyta</taxon>
        <taxon>Spermatophyta</taxon>
        <taxon>Magnoliopsida</taxon>
        <taxon>eudicotyledons</taxon>
        <taxon>Gunneridae</taxon>
        <taxon>Pentapetalae</taxon>
        <taxon>rosids</taxon>
        <taxon>malvids</taxon>
        <taxon>Brassicales</taxon>
        <taxon>Brassicaceae</taxon>
        <taxon>Brassiceae</taxon>
        <taxon>Brassica</taxon>
    </lineage>
</organism>
<protein>
    <submittedName>
        <fullName evidence="2">Uncharacterized protein</fullName>
    </submittedName>
</protein>
<dbReference type="Gramene" id="A08p12980.2_BraZ1">
    <property type="protein sequence ID" value="A08p12980.2_BraZ1.CDS"/>
    <property type="gene ID" value="A08g12980.2_BraZ1"/>
</dbReference>
<dbReference type="Proteomes" id="UP000694005">
    <property type="component" value="Chromosome A08"/>
</dbReference>
<keyword evidence="1" id="KW-0812">Transmembrane</keyword>
<keyword evidence="1" id="KW-0472">Membrane</keyword>
<proteinExistence type="predicted"/>
<name>A0A3P6C2B2_BRACM</name>
<evidence type="ECO:0000313" key="3">
    <source>
        <dbReference type="EMBL" id="VDD03661.1"/>
    </source>
</evidence>
<keyword evidence="1" id="KW-1133">Transmembrane helix</keyword>
<evidence type="ECO:0000256" key="1">
    <source>
        <dbReference type="SAM" id="Phobius"/>
    </source>
</evidence>
<accession>A0A3P6C2B2</accession>
<evidence type="ECO:0000313" key="2">
    <source>
        <dbReference type="EMBL" id="CAG7897632.1"/>
    </source>
</evidence>
<reference evidence="3" key="1">
    <citation type="submission" date="2018-11" db="EMBL/GenBank/DDBJ databases">
        <authorList>
            <consortium name="Genoscope - CEA"/>
            <person name="William W."/>
        </authorList>
    </citation>
    <scope>NUCLEOTIDE SEQUENCE</scope>
</reference>